<dbReference type="EMBL" id="JBHSGN010000103">
    <property type="protein sequence ID" value="MFC4675464.1"/>
    <property type="molecule type" value="Genomic_DNA"/>
</dbReference>
<evidence type="ECO:0000313" key="2">
    <source>
        <dbReference type="Proteomes" id="UP001596023"/>
    </source>
</evidence>
<gene>
    <name evidence="1" type="ORF">ACFO6W_17365</name>
</gene>
<keyword evidence="2" id="KW-1185">Reference proteome</keyword>
<evidence type="ECO:0000313" key="1">
    <source>
        <dbReference type="EMBL" id="MFC4675464.1"/>
    </source>
</evidence>
<dbReference type="Proteomes" id="UP001596023">
    <property type="component" value="Unassembled WGS sequence"/>
</dbReference>
<accession>A0ABV9L0C7</accession>
<comment type="caution">
    <text evidence="1">The sequence shown here is derived from an EMBL/GenBank/DDBJ whole genome shotgun (WGS) entry which is preliminary data.</text>
</comment>
<protein>
    <submittedName>
        <fullName evidence="1">Uncharacterized protein</fullName>
    </submittedName>
</protein>
<dbReference type="RefSeq" id="WP_379998722.1">
    <property type="nucleotide sequence ID" value="NZ_JBHSGN010000103.1"/>
</dbReference>
<organism evidence="1 2">
    <name type="scientific">Dysgonomonas termitidis</name>
    <dbReference type="NCBI Taxonomy" id="1516126"/>
    <lineage>
        <taxon>Bacteria</taxon>
        <taxon>Pseudomonadati</taxon>
        <taxon>Bacteroidota</taxon>
        <taxon>Bacteroidia</taxon>
        <taxon>Bacteroidales</taxon>
        <taxon>Dysgonomonadaceae</taxon>
        <taxon>Dysgonomonas</taxon>
    </lineage>
</organism>
<name>A0ABV9L0C7_9BACT</name>
<sequence>MKPEELKKEEEHVNLENDIIEEAEADALKGGKADLAQESVAPGTAGLNVCCNF</sequence>
<reference evidence="2" key="1">
    <citation type="journal article" date="2019" name="Int. J. Syst. Evol. Microbiol.">
        <title>The Global Catalogue of Microorganisms (GCM) 10K type strain sequencing project: providing services to taxonomists for standard genome sequencing and annotation.</title>
        <authorList>
            <consortium name="The Broad Institute Genomics Platform"/>
            <consortium name="The Broad Institute Genome Sequencing Center for Infectious Disease"/>
            <person name="Wu L."/>
            <person name="Ma J."/>
        </authorList>
    </citation>
    <scope>NUCLEOTIDE SEQUENCE [LARGE SCALE GENOMIC DNA]</scope>
    <source>
        <strain evidence="2">CCUG 66188</strain>
    </source>
</reference>
<proteinExistence type="predicted"/>